<evidence type="ECO:0000256" key="5">
    <source>
        <dbReference type="ARBA" id="ARBA00023237"/>
    </source>
</evidence>
<gene>
    <name evidence="8" type="ORF">RM539_08095</name>
</gene>
<proteinExistence type="inferred from homology"/>
<evidence type="ECO:0000256" key="3">
    <source>
        <dbReference type="ARBA" id="ARBA00022729"/>
    </source>
</evidence>
<dbReference type="Pfam" id="PF14322">
    <property type="entry name" value="SusD-like_3"/>
    <property type="match status" value="1"/>
</dbReference>
<evidence type="ECO:0000256" key="4">
    <source>
        <dbReference type="ARBA" id="ARBA00023136"/>
    </source>
</evidence>
<comment type="similarity">
    <text evidence="2">Belongs to the SusD family.</text>
</comment>
<evidence type="ECO:0000259" key="6">
    <source>
        <dbReference type="Pfam" id="PF07980"/>
    </source>
</evidence>
<evidence type="ECO:0000256" key="2">
    <source>
        <dbReference type="ARBA" id="ARBA00006275"/>
    </source>
</evidence>
<organism evidence="8 9">
    <name type="scientific">Autumnicola musiva</name>
    <dbReference type="NCBI Taxonomy" id="3075589"/>
    <lineage>
        <taxon>Bacteria</taxon>
        <taxon>Pseudomonadati</taxon>
        <taxon>Bacteroidota</taxon>
        <taxon>Flavobacteriia</taxon>
        <taxon>Flavobacteriales</taxon>
        <taxon>Flavobacteriaceae</taxon>
        <taxon>Autumnicola</taxon>
    </lineage>
</organism>
<feature type="domain" description="RagB/SusD" evidence="6">
    <location>
        <begin position="331"/>
        <end position="586"/>
    </location>
</feature>
<sequence>MKRNIIILLASLFVFTNCEDNFEPNIENFKDLDTMYADQKYAMGILTTAYRYLPDGYPNIEYATDDAVTNERGHRYLEMATGSWTAQDNPIDMWVAGYGAIQYLNIFLERSDDIVWAEDPEVSELLKQRMRGEAYGLRGIFLYYILRNHAGYSPGGELLGVPILTEFQDANADFNTSRPTFQETVNQIMDDLNKAIDYLPLVYDNSASMEEIPDKFEDDVTTVSSYNRAMGNFFRQRVDGLIAMAFRSKVAMLSASPAFQEGSTLGWRDAAIYSADVLNYIGGVAGLAPNGHTYYTNTAELDGLQEGINPAEILWRTNISTTGSAQEETHLPPSLFGNGRMNPTQNLIEVFPMSDGYPITHPLSSYDPTDPFVNRDPRLSNYIVYNGSTLGVNNMQILTGSASGTDDAINNLETSTRTGYYMKKRLRLDINFNNADGSWQGKITYVPRVRFTEIFLNYAEAANEAYGPTGTAPNSNYSAIDVIRAIRERALGVTSDPYLDEASNSKEMMRELIRNERRLELSFEGFRFWDLRRWEADLNVTAEGYDASTGQIFDVEPRTYADHMNYGPIPFSEVLKYNNLIQNRGW</sequence>
<feature type="domain" description="SusD-like N-terminal" evidence="7">
    <location>
        <begin position="81"/>
        <end position="205"/>
    </location>
</feature>
<dbReference type="Pfam" id="PF07980">
    <property type="entry name" value="SusD_RagB"/>
    <property type="match status" value="1"/>
</dbReference>
<keyword evidence="4" id="KW-0472">Membrane</keyword>
<evidence type="ECO:0000313" key="8">
    <source>
        <dbReference type="EMBL" id="MDT0676541.1"/>
    </source>
</evidence>
<evidence type="ECO:0000259" key="7">
    <source>
        <dbReference type="Pfam" id="PF14322"/>
    </source>
</evidence>
<dbReference type="InterPro" id="IPR011990">
    <property type="entry name" value="TPR-like_helical_dom_sf"/>
</dbReference>
<keyword evidence="5" id="KW-0998">Cell outer membrane</keyword>
<comment type="caution">
    <text evidence="8">The sequence shown here is derived from an EMBL/GenBank/DDBJ whole genome shotgun (WGS) entry which is preliminary data.</text>
</comment>
<comment type="subcellular location">
    <subcellularLocation>
        <location evidence="1">Cell outer membrane</location>
    </subcellularLocation>
</comment>
<dbReference type="Gene3D" id="1.25.40.390">
    <property type="match status" value="1"/>
</dbReference>
<accession>A0ABU3D4T7</accession>
<dbReference type="RefSeq" id="WP_311502881.1">
    <property type="nucleotide sequence ID" value="NZ_JAVRHK010000004.1"/>
</dbReference>
<dbReference type="SUPFAM" id="SSF48452">
    <property type="entry name" value="TPR-like"/>
    <property type="match status" value="1"/>
</dbReference>
<dbReference type="EMBL" id="JAVRHK010000004">
    <property type="protein sequence ID" value="MDT0676541.1"/>
    <property type="molecule type" value="Genomic_DNA"/>
</dbReference>
<keyword evidence="3" id="KW-0732">Signal</keyword>
<protein>
    <submittedName>
        <fullName evidence="8">RagB/SusD family nutrient uptake outer membrane protein</fullName>
    </submittedName>
</protein>
<reference evidence="8 9" key="1">
    <citation type="submission" date="2023-09" db="EMBL/GenBank/DDBJ databases">
        <authorList>
            <person name="Rey-Velasco X."/>
        </authorList>
    </citation>
    <scope>NUCLEOTIDE SEQUENCE [LARGE SCALE GENOMIC DNA]</scope>
    <source>
        <strain evidence="8 9">F117</strain>
    </source>
</reference>
<keyword evidence="9" id="KW-1185">Reference proteome</keyword>
<dbReference type="InterPro" id="IPR033985">
    <property type="entry name" value="SusD-like_N"/>
</dbReference>
<evidence type="ECO:0000313" key="9">
    <source>
        <dbReference type="Proteomes" id="UP001262582"/>
    </source>
</evidence>
<dbReference type="Proteomes" id="UP001262582">
    <property type="component" value="Unassembled WGS sequence"/>
</dbReference>
<evidence type="ECO:0000256" key="1">
    <source>
        <dbReference type="ARBA" id="ARBA00004442"/>
    </source>
</evidence>
<name>A0ABU3D4T7_9FLAO</name>
<dbReference type="InterPro" id="IPR012944">
    <property type="entry name" value="SusD_RagB_dom"/>
</dbReference>